<reference evidence="2 3" key="1">
    <citation type="submission" date="2009-01" db="EMBL/GenBank/DDBJ databases">
        <title>Complete sequence of chromosome of Methylobacterium nodulans ORS 2060.</title>
        <authorList>
            <consortium name="US DOE Joint Genome Institute"/>
            <person name="Lucas S."/>
            <person name="Copeland A."/>
            <person name="Lapidus A."/>
            <person name="Glavina del Rio T."/>
            <person name="Dalin E."/>
            <person name="Tice H."/>
            <person name="Bruce D."/>
            <person name="Goodwin L."/>
            <person name="Pitluck S."/>
            <person name="Sims D."/>
            <person name="Brettin T."/>
            <person name="Detter J.C."/>
            <person name="Han C."/>
            <person name="Larimer F."/>
            <person name="Land M."/>
            <person name="Hauser L."/>
            <person name="Kyrpides N."/>
            <person name="Ivanova N."/>
            <person name="Marx C.J."/>
            <person name="Richardson P."/>
        </authorList>
    </citation>
    <scope>NUCLEOTIDE SEQUENCE [LARGE SCALE GENOMIC DNA]</scope>
    <source>
        <strain evidence="3">LMG 21967 / CNCM I-2342 / ORS 2060</strain>
    </source>
</reference>
<sequence length="51" mass="5036">MPDNGKKADFQTPPATDPTAAGPPPPAAKISPDGKATSEVKGTGSTDKAKS</sequence>
<evidence type="ECO:0000256" key="1">
    <source>
        <dbReference type="SAM" id="MobiDB-lite"/>
    </source>
</evidence>
<evidence type="ECO:0000313" key="3">
    <source>
        <dbReference type="Proteomes" id="UP000008207"/>
    </source>
</evidence>
<evidence type="ECO:0000313" key="2">
    <source>
        <dbReference type="EMBL" id="ACL55576.1"/>
    </source>
</evidence>
<feature type="region of interest" description="Disordered" evidence="1">
    <location>
        <begin position="1"/>
        <end position="51"/>
    </location>
</feature>
<organism evidence="2 3">
    <name type="scientific">Methylobacterium nodulans (strain LMG 21967 / CNCM I-2342 / ORS 2060)</name>
    <dbReference type="NCBI Taxonomy" id="460265"/>
    <lineage>
        <taxon>Bacteria</taxon>
        <taxon>Pseudomonadati</taxon>
        <taxon>Pseudomonadota</taxon>
        <taxon>Alphaproteobacteria</taxon>
        <taxon>Hyphomicrobiales</taxon>
        <taxon>Methylobacteriaceae</taxon>
        <taxon>Methylobacterium</taxon>
    </lineage>
</organism>
<proteinExistence type="predicted"/>
<name>B8IDK4_METNO</name>
<dbReference type="HOGENOM" id="CLU_3100712_0_0_5"/>
<protein>
    <submittedName>
        <fullName evidence="2">Uncharacterized protein</fullName>
    </submittedName>
</protein>
<dbReference type="AlphaFoldDB" id="B8IDK4"/>
<dbReference type="KEGG" id="mno:Mnod_0538"/>
<dbReference type="Proteomes" id="UP000008207">
    <property type="component" value="Chromosome"/>
</dbReference>
<keyword evidence="3" id="KW-1185">Reference proteome</keyword>
<accession>B8IDK4</accession>
<dbReference type="EMBL" id="CP001349">
    <property type="protein sequence ID" value="ACL55576.1"/>
    <property type="molecule type" value="Genomic_DNA"/>
</dbReference>
<gene>
    <name evidence="2" type="ordered locus">Mnod_0538</name>
</gene>
<dbReference type="RefSeq" id="WP_015927286.1">
    <property type="nucleotide sequence ID" value="NC_011894.1"/>
</dbReference>